<gene>
    <name evidence="1" type="ORF">KYE46_01640</name>
</gene>
<name>A0A8F6TYE3_9RHOB</name>
<organism evidence="1 2">
    <name type="scientific">Gymnodinialimonas ceratoperidinii</name>
    <dbReference type="NCBI Taxonomy" id="2856823"/>
    <lineage>
        <taxon>Bacteria</taxon>
        <taxon>Pseudomonadati</taxon>
        <taxon>Pseudomonadota</taxon>
        <taxon>Alphaproteobacteria</taxon>
        <taxon>Rhodobacterales</taxon>
        <taxon>Paracoccaceae</taxon>
        <taxon>Gymnodinialimonas</taxon>
    </lineage>
</organism>
<dbReference type="KEGG" id="gce:KYE46_01640"/>
<protein>
    <submittedName>
        <fullName evidence="1">Alpha/beta fold hydrolase</fullName>
    </submittedName>
</protein>
<dbReference type="Pfam" id="PF05990">
    <property type="entry name" value="DUF900"/>
    <property type="match status" value="1"/>
</dbReference>
<dbReference type="InterPro" id="IPR014586">
    <property type="entry name" value="UCP033909"/>
</dbReference>
<reference evidence="1 2" key="1">
    <citation type="submission" date="2021-07" db="EMBL/GenBank/DDBJ databases">
        <title>A novel Jannaschia species isolated from marine dinoflagellate Ceratoperidinium margalefii.</title>
        <authorList>
            <person name="Jiang Y."/>
            <person name="Li Z."/>
        </authorList>
    </citation>
    <scope>NUCLEOTIDE SEQUENCE [LARGE SCALE GENOMIC DNA]</scope>
    <source>
        <strain evidence="1 2">J12C1-MA-4</strain>
    </source>
</reference>
<dbReference type="Proteomes" id="UP000825009">
    <property type="component" value="Chromosome"/>
</dbReference>
<keyword evidence="1" id="KW-0378">Hydrolase</keyword>
<sequence>MDHASLTRRTLLCGAASLPLVGCGLSPDLMIVPEAANVGTNETIFAATNRVFADGAFQELRQESLSFSQFEISVPPIRAVGAVEPGRPRRRGADLETEFVASSGNHLGSAANFRAALQAEARRLGTREVMIFIHGFNSTIGSGLYRTAQIHHDFQIPGVPVHYAWPSAGNPLGYAYDRDSALFARDDLESLLEEIVAAGLDIVLTAHSLGSGVVMEVLRQLRIGDRDDILNRINGVILFSPDIDVDVFRGQAARIGELPQPFVIFTSQRDRALTISARITGLRERVGNLSNPEVVADFDVTLIDVTAFEGGVRDPLNHFAGASSPAVVQILQEVAQVNSSFEQDVSQQPGLLPGTILTIQNATQVLLTPLNQN</sequence>
<accession>A0A8F6TYE3</accession>
<dbReference type="EMBL" id="CP079194">
    <property type="protein sequence ID" value="QXT39991.1"/>
    <property type="molecule type" value="Genomic_DNA"/>
</dbReference>
<evidence type="ECO:0000313" key="1">
    <source>
        <dbReference type="EMBL" id="QXT39991.1"/>
    </source>
</evidence>
<dbReference type="RefSeq" id="WP_219003014.1">
    <property type="nucleotide sequence ID" value="NZ_CP079194.1"/>
</dbReference>
<dbReference type="AlphaFoldDB" id="A0A8F6TYE3"/>
<dbReference type="GO" id="GO:0016787">
    <property type="term" value="F:hydrolase activity"/>
    <property type="evidence" value="ECO:0007669"/>
    <property type="project" value="UniProtKB-KW"/>
</dbReference>
<dbReference type="PANTHER" id="PTHR36513">
    <property type="entry name" value="ABC TRANSMEMBRANE TYPE-1 DOMAIN-CONTAINING PROTEIN"/>
    <property type="match status" value="1"/>
</dbReference>
<keyword evidence="2" id="KW-1185">Reference proteome</keyword>
<evidence type="ECO:0000313" key="2">
    <source>
        <dbReference type="Proteomes" id="UP000825009"/>
    </source>
</evidence>
<dbReference type="PANTHER" id="PTHR36513:SF1">
    <property type="entry name" value="TRANSMEMBRANE PROTEIN"/>
    <property type="match status" value="1"/>
</dbReference>
<dbReference type="PIRSF" id="PIRSF033909">
    <property type="entry name" value="UCP033909"/>
    <property type="match status" value="1"/>
</dbReference>
<dbReference type="InterPro" id="IPR010297">
    <property type="entry name" value="DUF900_hydrolase"/>
</dbReference>
<proteinExistence type="predicted"/>